<name>A0A2T5G682_9BACL</name>
<organism evidence="2 3">
    <name type="scientific">Brockia lithotrophica</name>
    <dbReference type="NCBI Taxonomy" id="933949"/>
    <lineage>
        <taxon>Bacteria</taxon>
        <taxon>Bacillati</taxon>
        <taxon>Bacillota</taxon>
        <taxon>Bacilli</taxon>
        <taxon>Bacillales</taxon>
        <taxon>Bacillales Family X. Incertae Sedis</taxon>
        <taxon>Brockia</taxon>
    </lineage>
</organism>
<evidence type="ECO:0000313" key="2">
    <source>
        <dbReference type="EMBL" id="PTQ51688.1"/>
    </source>
</evidence>
<dbReference type="Proteomes" id="UP000244016">
    <property type="component" value="Unassembled WGS sequence"/>
</dbReference>
<dbReference type="AlphaFoldDB" id="A0A2T5G682"/>
<dbReference type="EMBL" id="PEBW01000004">
    <property type="protein sequence ID" value="PTQ51688.1"/>
    <property type="molecule type" value="Genomic_DNA"/>
</dbReference>
<comment type="caution">
    <text evidence="2">The sequence shown here is derived from an EMBL/GenBank/DDBJ whole genome shotgun (WGS) entry which is preliminary data.</text>
</comment>
<evidence type="ECO:0000256" key="1">
    <source>
        <dbReference type="SAM" id="MobiDB-lite"/>
    </source>
</evidence>
<reference evidence="2 3" key="1">
    <citation type="submission" date="2017-08" db="EMBL/GenBank/DDBJ databases">
        <title>Burning lignite coal seam in the remote Altai Mountains harbors a hydrogen-driven thermophilic microbial community.</title>
        <authorList>
            <person name="Kadnikov V.V."/>
            <person name="Mardanov A.V."/>
            <person name="Ivasenko D."/>
            <person name="Beletsky A.V."/>
            <person name="Karnachuk O.V."/>
            <person name="Ravin N.V."/>
        </authorList>
    </citation>
    <scope>NUCLEOTIDE SEQUENCE [LARGE SCALE GENOMIC DNA]</scope>
    <source>
        <strain evidence="2">AL31</strain>
    </source>
</reference>
<feature type="region of interest" description="Disordered" evidence="1">
    <location>
        <begin position="40"/>
        <end position="61"/>
    </location>
</feature>
<accession>A0A2T5G682</accession>
<feature type="compositionally biased region" description="Basic and acidic residues" evidence="1">
    <location>
        <begin position="114"/>
        <end position="123"/>
    </location>
</feature>
<feature type="compositionally biased region" description="Low complexity" evidence="1">
    <location>
        <begin position="51"/>
        <end position="61"/>
    </location>
</feature>
<gene>
    <name evidence="2" type="ORF">BLITH_1326</name>
</gene>
<feature type="compositionally biased region" description="Basic and acidic residues" evidence="1">
    <location>
        <begin position="130"/>
        <end position="142"/>
    </location>
</feature>
<proteinExistence type="predicted"/>
<feature type="region of interest" description="Disordered" evidence="1">
    <location>
        <begin position="114"/>
        <end position="142"/>
    </location>
</feature>
<evidence type="ECO:0000313" key="3">
    <source>
        <dbReference type="Proteomes" id="UP000244016"/>
    </source>
</evidence>
<sequence>MSRFRLPEWNALPSELKNRLLLFALVVLVFLGIHFATPAPGPSPPIRQSEDVQSSASSSDAVGEIPASFHRYEADYEKRITALLEEVLGPGNVHVFVTVDSSEETVWETHVRSQRTAVEERDAQGGTRTTGEENREEEPVFLRSGDRETPITRKVLQPRIRGVVVVARGSEDGRVKLWIVEAVGRAFDVPAHRIAVVPMRSSSP</sequence>
<protein>
    <submittedName>
        <fullName evidence="2">Stage III sporulation protein AG</fullName>
    </submittedName>
</protein>